<organism evidence="1 2">
    <name type="scientific">Sphingobacterium thermophilum</name>
    <dbReference type="NCBI Taxonomy" id="768534"/>
    <lineage>
        <taxon>Bacteria</taxon>
        <taxon>Pseudomonadati</taxon>
        <taxon>Bacteroidota</taxon>
        <taxon>Sphingobacteriia</taxon>
        <taxon>Sphingobacteriales</taxon>
        <taxon>Sphingobacteriaceae</taxon>
        <taxon>Sphingobacterium</taxon>
    </lineage>
</organism>
<gene>
    <name evidence="1" type="ORF">GCM10023173_07980</name>
</gene>
<accession>A0ABP8QY77</accession>
<proteinExistence type="predicted"/>
<reference evidence="2" key="1">
    <citation type="journal article" date="2019" name="Int. J. Syst. Evol. Microbiol.">
        <title>The Global Catalogue of Microorganisms (GCM) 10K type strain sequencing project: providing services to taxonomists for standard genome sequencing and annotation.</title>
        <authorList>
            <consortium name="The Broad Institute Genomics Platform"/>
            <consortium name="The Broad Institute Genome Sequencing Center for Infectious Disease"/>
            <person name="Wu L."/>
            <person name="Ma J."/>
        </authorList>
    </citation>
    <scope>NUCLEOTIDE SEQUENCE [LARGE SCALE GENOMIC DNA]</scope>
    <source>
        <strain evidence="2">JCM 17858</strain>
    </source>
</reference>
<sequence length="213" mass="25274">MLIEIEDKNYKIYPKSAQEGIKIRKIVNDTIHLDVPAHYTQEMLTAYVRNILPKELKSYTKSNPSSSYFSIFGNKYPIRYKHISQAYFHDGIIYLPEGMVLRQKNSEEIKLLLLQNFINSCLSTLEEELNHLLPQISIKPLKKNYFSISKEKNKITYSKKLIEKEQQFVFYIIIKSIEIILDRESTLNLVQKFVANYRHYDKIIAYEQLRIED</sequence>
<name>A0ABP8QY77_9SPHI</name>
<dbReference type="Proteomes" id="UP001500394">
    <property type="component" value="Unassembled WGS sequence"/>
</dbReference>
<comment type="caution">
    <text evidence="1">The sequence shown here is derived from an EMBL/GenBank/DDBJ whole genome shotgun (WGS) entry which is preliminary data.</text>
</comment>
<evidence type="ECO:0000313" key="1">
    <source>
        <dbReference type="EMBL" id="GAA4512987.1"/>
    </source>
</evidence>
<dbReference type="RefSeq" id="WP_039053791.1">
    <property type="nucleotide sequence ID" value="NZ_BAABGR010000006.1"/>
</dbReference>
<keyword evidence="2" id="KW-1185">Reference proteome</keyword>
<evidence type="ECO:0000313" key="2">
    <source>
        <dbReference type="Proteomes" id="UP001500394"/>
    </source>
</evidence>
<dbReference type="EMBL" id="BAABGR010000006">
    <property type="protein sequence ID" value="GAA4512987.1"/>
    <property type="molecule type" value="Genomic_DNA"/>
</dbReference>
<protein>
    <submittedName>
        <fullName evidence="1">Uncharacterized protein</fullName>
    </submittedName>
</protein>